<name>A0AAW1GYU2_SAPOF</name>
<proteinExistence type="predicted"/>
<dbReference type="Proteomes" id="UP001443914">
    <property type="component" value="Unassembled WGS sequence"/>
</dbReference>
<accession>A0AAW1GYU2</accession>
<evidence type="ECO:0000313" key="2">
    <source>
        <dbReference type="EMBL" id="KAK9669941.1"/>
    </source>
</evidence>
<reference evidence="2" key="1">
    <citation type="submission" date="2024-03" db="EMBL/GenBank/DDBJ databases">
        <title>WGS assembly of Saponaria officinalis var. Norfolk2.</title>
        <authorList>
            <person name="Jenkins J."/>
            <person name="Shu S."/>
            <person name="Grimwood J."/>
            <person name="Barry K."/>
            <person name="Goodstein D."/>
            <person name="Schmutz J."/>
            <person name="Leebens-Mack J."/>
            <person name="Osbourn A."/>
        </authorList>
    </citation>
    <scope>NUCLEOTIDE SEQUENCE [LARGE SCALE GENOMIC DNA]</scope>
    <source>
        <strain evidence="2">JIC</strain>
    </source>
</reference>
<gene>
    <name evidence="2" type="ORF">RND81_13G165700</name>
</gene>
<evidence type="ECO:0000313" key="3">
    <source>
        <dbReference type="Proteomes" id="UP001443914"/>
    </source>
</evidence>
<feature type="region of interest" description="Disordered" evidence="1">
    <location>
        <begin position="224"/>
        <end position="269"/>
    </location>
</feature>
<evidence type="ECO:0000256" key="1">
    <source>
        <dbReference type="SAM" id="MobiDB-lite"/>
    </source>
</evidence>
<dbReference type="EMBL" id="JBDFQZ010000013">
    <property type="protein sequence ID" value="KAK9669941.1"/>
    <property type="molecule type" value="Genomic_DNA"/>
</dbReference>
<protein>
    <submittedName>
        <fullName evidence="2">Uncharacterized protein</fullName>
    </submittedName>
</protein>
<keyword evidence="3" id="KW-1185">Reference proteome</keyword>
<comment type="caution">
    <text evidence="2">The sequence shown here is derived from an EMBL/GenBank/DDBJ whole genome shotgun (WGS) entry which is preliminary data.</text>
</comment>
<sequence>MSSFEFHRSRKQGYVLNVSFRLFNEDHRMSLGTFADLFKLKHKDIPIESPDHYNPRSTWNAIAHCSFDDWNHVPTQLIHYPAIRIWQRFMGWTYLGRNEPNSIRQLEVEILGSFLNVDGDASWSINLPYHFAVHLTKQSNVSTRFIVLGGLITRVAHKLCGFNQETTEMQDLLPMGEKGIGIDYEYLESLHWFRTAHPHMIWKVDGHDILSLPEDASKLKKLVHTKPRKEGDPFERPSYLLDLGPITPNNPPMTRERGESSHSRHSTSSVDVTSMLQDLLLNFNAFRDDTRLALHPIYDHYARQGVIRPEGPHPSFYNYPPGGFPPPSNPYAGTSM</sequence>
<organism evidence="2 3">
    <name type="scientific">Saponaria officinalis</name>
    <name type="common">Common soapwort</name>
    <name type="synonym">Lychnis saponaria</name>
    <dbReference type="NCBI Taxonomy" id="3572"/>
    <lineage>
        <taxon>Eukaryota</taxon>
        <taxon>Viridiplantae</taxon>
        <taxon>Streptophyta</taxon>
        <taxon>Embryophyta</taxon>
        <taxon>Tracheophyta</taxon>
        <taxon>Spermatophyta</taxon>
        <taxon>Magnoliopsida</taxon>
        <taxon>eudicotyledons</taxon>
        <taxon>Gunneridae</taxon>
        <taxon>Pentapetalae</taxon>
        <taxon>Caryophyllales</taxon>
        <taxon>Caryophyllaceae</taxon>
        <taxon>Caryophylleae</taxon>
        <taxon>Saponaria</taxon>
    </lineage>
</organism>
<dbReference type="AlphaFoldDB" id="A0AAW1GYU2"/>